<reference evidence="4" key="1">
    <citation type="submission" date="2021-09" db="EMBL/GenBank/DDBJ databases">
        <title>A high-quality genome of the endoparasitic fungus Hirsutella rhossiliensis with a comparison of Hirsutella genomes reveals transposable elements contributing to genome size variation.</title>
        <authorList>
            <person name="Lin R."/>
            <person name="Jiao Y."/>
            <person name="Sun X."/>
            <person name="Ling J."/>
            <person name="Xie B."/>
            <person name="Cheng X."/>
        </authorList>
    </citation>
    <scope>NUCLEOTIDE SEQUENCE</scope>
    <source>
        <strain evidence="4">HR02</strain>
    </source>
</reference>
<evidence type="ECO:0000313" key="5">
    <source>
        <dbReference type="Proteomes" id="UP000824596"/>
    </source>
</evidence>
<feature type="transmembrane region" description="Helical" evidence="3">
    <location>
        <begin position="148"/>
        <end position="169"/>
    </location>
</feature>
<name>A0A9P8SEV4_9HYPO</name>
<dbReference type="AlphaFoldDB" id="A0A9P8SEV4"/>
<feature type="transmembrane region" description="Helical" evidence="3">
    <location>
        <begin position="348"/>
        <end position="370"/>
    </location>
</feature>
<evidence type="ECO:0000256" key="1">
    <source>
        <dbReference type="SAM" id="Coils"/>
    </source>
</evidence>
<feature type="transmembrane region" description="Helical" evidence="3">
    <location>
        <begin position="235"/>
        <end position="256"/>
    </location>
</feature>
<keyword evidence="1" id="KW-0175">Coiled coil</keyword>
<keyword evidence="3" id="KW-0472">Membrane</keyword>
<keyword evidence="5" id="KW-1185">Reference proteome</keyword>
<accession>A0A9P8SEV4</accession>
<protein>
    <submittedName>
        <fullName evidence="4">Integral membrane protein</fullName>
    </submittedName>
</protein>
<comment type="caution">
    <text evidence="4">The sequence shown here is derived from an EMBL/GenBank/DDBJ whole genome shotgun (WGS) entry which is preliminary data.</text>
</comment>
<dbReference type="OrthoDB" id="5089392at2759"/>
<keyword evidence="3" id="KW-1133">Transmembrane helix</keyword>
<organism evidence="4 5">
    <name type="scientific">Hirsutella rhossiliensis</name>
    <dbReference type="NCBI Taxonomy" id="111463"/>
    <lineage>
        <taxon>Eukaryota</taxon>
        <taxon>Fungi</taxon>
        <taxon>Dikarya</taxon>
        <taxon>Ascomycota</taxon>
        <taxon>Pezizomycotina</taxon>
        <taxon>Sordariomycetes</taxon>
        <taxon>Hypocreomycetidae</taxon>
        <taxon>Hypocreales</taxon>
        <taxon>Ophiocordycipitaceae</taxon>
        <taxon>Hirsutella</taxon>
    </lineage>
</organism>
<feature type="coiled-coil region" evidence="1">
    <location>
        <begin position="401"/>
        <end position="432"/>
    </location>
</feature>
<evidence type="ECO:0000256" key="2">
    <source>
        <dbReference type="SAM" id="MobiDB-lite"/>
    </source>
</evidence>
<dbReference type="EMBL" id="JAIZPD010000010">
    <property type="protein sequence ID" value="KAH0960213.1"/>
    <property type="molecule type" value="Genomic_DNA"/>
</dbReference>
<sequence length="555" mass="60344">MLRESAVPITETGDHSATPSRTDLATMALPLRPASPPSSHDGDDSDSITPAGEAGCCATTIAAGHDAARAGAAEAVSCPGASPGGEKQGASADAETGRVRLVRAGNTPFSLPRGSRLENNLSWVVGCLELANAGDFAANVWNQLPVPLFAAVLMGVGGTLAAFMSVFAFRDARRAWNNIRFLRRQRRQLRLQRQQQDQAPGGDGGKCSVEPAGRALDVLLAVSFRELGGEVINRWVMDVLMGFGAVLISAGTYMAIGGGTSDQVFAASNLLSGWLGNTPIAAFGLVNSAWAIYIWCKAQAHVCATRRLLPGSRAASLVKRRSRNVQVFCVINGSATILGGAGSMLTSIYWWGYVILIPVVISSIFCNLWWRWRVGYTRSQAWPNELRALEPSELATSLEFAARAEILLREQQEQEQKKKRKKNKKHREQQQQQQQITLLHRFVPDPSSLPDVLAFFHQHALFEDLCLNLASDPRLRDALCGANPGSELEVGPVEILALPAPLHPDVLNRAQECIGRVGQRHFRNRERHLAELLGTYCTIIGTVDLDMEDSSEKQR</sequence>
<proteinExistence type="predicted"/>
<keyword evidence="3" id="KW-0812">Transmembrane</keyword>
<gene>
    <name evidence="4" type="ORF">HRG_08368</name>
</gene>
<feature type="transmembrane region" description="Helical" evidence="3">
    <location>
        <begin position="276"/>
        <end position="296"/>
    </location>
</feature>
<evidence type="ECO:0000256" key="3">
    <source>
        <dbReference type="SAM" id="Phobius"/>
    </source>
</evidence>
<feature type="transmembrane region" description="Helical" evidence="3">
    <location>
        <begin position="325"/>
        <end position="342"/>
    </location>
</feature>
<dbReference type="RefSeq" id="XP_044717726.1">
    <property type="nucleotide sequence ID" value="XM_044866839.1"/>
</dbReference>
<feature type="region of interest" description="Disordered" evidence="2">
    <location>
        <begin position="1"/>
        <end position="48"/>
    </location>
</feature>
<evidence type="ECO:0000313" key="4">
    <source>
        <dbReference type="EMBL" id="KAH0960213.1"/>
    </source>
</evidence>
<dbReference type="GeneID" id="68357497"/>
<dbReference type="Proteomes" id="UP000824596">
    <property type="component" value="Unassembled WGS sequence"/>
</dbReference>